<sequence length="664" mass="75750">MSFSDSDSSSYGGEYKNFRQISRERLLHEMLRSAKSGDSKSTWKVLIMDKLTVKIMSYACKMADITQEGVSLVEDIYRRRQPLPSMDAIYFIQPTKENVVMFLSDMSGKAPLYKKAYVFFSSPISRELVTYIKKDTSVLSRIGALREMNLEYFTIDSQGFVTDHERALEELFGDEEDSRSGDACLNVMATRIATVFASLKEFPYVRYRAAKSLDVTTMTTFRDLIPTKLAARVWDRLTHYKQKIEHFPQTETCELLILDRSVDQIAPIIHEWTYDAICRDLLNMEGNKYVHEVPSKSGGPPEKKEVLLEEHDPVWLELRHAHIADASERLHEKMTNFISKNKAAQIQHGSRDGELSTRDLQKMVQALPQYSEQIDKLSLHVEIAGKINRIIRESGLREIGQLEQDLVFGDAGMKDVIKFLTTKEDASRENKLRLLMILAAVYPDKFDGEKGLNLMKLAKLPEDDMNAVNNMRFLGASTDSKKSSTGTFSLKFDIHKKKRSARKDRVGQEETQWQLSRFYPMIEELVEKLSKGELSKDEYPCMNDPSATFHGAPHVASTIQAPTPHSMRSRRTATWARPRNSDDGYSSDSVLRHASSDFKKMGKRIFVFIVGGATRSELRVCHKLTNKLQREIVLGSTSLDDPPQFITKLKLLTAHELSIDDLQI</sequence>
<dbReference type="AlphaFoldDB" id="A0A067JNN2"/>
<dbReference type="KEGG" id="jcu:105645951"/>
<dbReference type="InterPro" id="IPR001619">
    <property type="entry name" value="Sec1-like"/>
</dbReference>
<dbReference type="InterPro" id="IPR036045">
    <property type="entry name" value="Sec1-like_sf"/>
</dbReference>
<evidence type="ECO:0000313" key="3">
    <source>
        <dbReference type="EMBL" id="KDP25591.1"/>
    </source>
</evidence>
<dbReference type="Gene3D" id="3.40.50.2060">
    <property type="match status" value="1"/>
</dbReference>
<reference evidence="3 4" key="1">
    <citation type="journal article" date="2014" name="PLoS ONE">
        <title>Global Analysis of Gene Expression Profiles in Physic Nut (Jatropha curcas L.) Seedlings Exposed to Salt Stress.</title>
        <authorList>
            <person name="Zhang L."/>
            <person name="Zhang C."/>
            <person name="Wu P."/>
            <person name="Chen Y."/>
            <person name="Li M."/>
            <person name="Jiang H."/>
            <person name="Wu G."/>
        </authorList>
    </citation>
    <scope>NUCLEOTIDE SEQUENCE [LARGE SCALE GENOMIC DNA]</scope>
    <source>
        <strain evidence="4">cv. GZQX0401</strain>
        <tissue evidence="3">Young leaves</tissue>
    </source>
</reference>
<dbReference type="Gene3D" id="1.25.40.60">
    <property type="match status" value="1"/>
</dbReference>
<protein>
    <recommendedName>
        <fullName evidence="5">SNARE-interacting protein KEULE</fullName>
    </recommendedName>
</protein>
<dbReference type="STRING" id="180498.A0A067JNN2"/>
<dbReference type="Proteomes" id="UP000027138">
    <property type="component" value="Unassembled WGS sequence"/>
</dbReference>
<dbReference type="SUPFAM" id="SSF56815">
    <property type="entry name" value="Sec1/munc18-like (SM) proteins"/>
    <property type="match status" value="1"/>
</dbReference>
<dbReference type="FunFam" id="3.90.830.10:FF:000008">
    <property type="entry name" value="SNARE-interacting protein KEULE"/>
    <property type="match status" value="1"/>
</dbReference>
<dbReference type="InterPro" id="IPR027482">
    <property type="entry name" value="Sec1-like_dom2"/>
</dbReference>
<dbReference type="GO" id="GO:0016192">
    <property type="term" value="P:vesicle-mediated transport"/>
    <property type="evidence" value="ECO:0007669"/>
    <property type="project" value="InterPro"/>
</dbReference>
<accession>A0A067JNN2</accession>
<keyword evidence="4" id="KW-1185">Reference proteome</keyword>
<dbReference type="OrthoDB" id="2228at2759"/>
<evidence type="ECO:0000256" key="2">
    <source>
        <dbReference type="SAM" id="MobiDB-lite"/>
    </source>
</evidence>
<evidence type="ECO:0008006" key="5">
    <source>
        <dbReference type="Google" id="ProtNLM"/>
    </source>
</evidence>
<organism evidence="3 4">
    <name type="scientific">Jatropha curcas</name>
    <name type="common">Barbados nut</name>
    <dbReference type="NCBI Taxonomy" id="180498"/>
    <lineage>
        <taxon>Eukaryota</taxon>
        <taxon>Viridiplantae</taxon>
        <taxon>Streptophyta</taxon>
        <taxon>Embryophyta</taxon>
        <taxon>Tracheophyta</taxon>
        <taxon>Spermatophyta</taxon>
        <taxon>Magnoliopsida</taxon>
        <taxon>eudicotyledons</taxon>
        <taxon>Gunneridae</taxon>
        <taxon>Pentapetalae</taxon>
        <taxon>rosids</taxon>
        <taxon>fabids</taxon>
        <taxon>Malpighiales</taxon>
        <taxon>Euphorbiaceae</taxon>
        <taxon>Crotonoideae</taxon>
        <taxon>Jatropheae</taxon>
        <taxon>Jatropha</taxon>
    </lineage>
</organism>
<dbReference type="PIRSF" id="PIRSF005715">
    <property type="entry name" value="VPS45_Sec1"/>
    <property type="match status" value="1"/>
</dbReference>
<comment type="similarity">
    <text evidence="1">Belongs to the STXBP/unc-18/SEC1 family.</text>
</comment>
<evidence type="ECO:0000256" key="1">
    <source>
        <dbReference type="ARBA" id="ARBA00009884"/>
    </source>
</evidence>
<dbReference type="EMBL" id="KK914993">
    <property type="protein sequence ID" value="KDP25591.1"/>
    <property type="molecule type" value="Genomic_DNA"/>
</dbReference>
<feature type="region of interest" description="Disordered" evidence="2">
    <location>
        <begin position="559"/>
        <end position="588"/>
    </location>
</feature>
<dbReference type="Gene3D" id="3.90.830.10">
    <property type="entry name" value="Syntaxin Binding Protein 1, Chain A, domain 2"/>
    <property type="match status" value="1"/>
</dbReference>
<proteinExistence type="inferred from homology"/>
<dbReference type="PANTHER" id="PTHR11679">
    <property type="entry name" value="VESICLE PROTEIN SORTING-ASSOCIATED"/>
    <property type="match status" value="1"/>
</dbReference>
<dbReference type="InterPro" id="IPR043127">
    <property type="entry name" value="Sec-1-like_dom3a"/>
</dbReference>
<dbReference type="Pfam" id="PF00995">
    <property type="entry name" value="Sec1"/>
    <property type="match status" value="1"/>
</dbReference>
<dbReference type="InterPro" id="IPR043154">
    <property type="entry name" value="Sec-1-like_dom1"/>
</dbReference>
<evidence type="ECO:0000313" key="4">
    <source>
        <dbReference type="Proteomes" id="UP000027138"/>
    </source>
</evidence>
<dbReference type="Gene3D" id="3.40.50.1910">
    <property type="match status" value="2"/>
</dbReference>
<name>A0A067JNN2_JATCU</name>
<gene>
    <name evidence="3" type="ORF">JCGZ_20747</name>
</gene>
<dbReference type="FunFam" id="3.40.50.2060:FF:000014">
    <property type="entry name" value="SNARE-interacting protein KEULE"/>
    <property type="match status" value="1"/>
</dbReference>